<dbReference type="AlphaFoldDB" id="A0A1F2PCI7"/>
<evidence type="ECO:0000256" key="1">
    <source>
        <dbReference type="ARBA" id="ARBA00004496"/>
    </source>
</evidence>
<dbReference type="InterPro" id="IPR020869">
    <property type="entry name" value="Rrp42_archaea"/>
</dbReference>
<reference evidence="7" key="1">
    <citation type="submission" date="2016-05" db="EMBL/GenBank/DDBJ databases">
        <title>Microbial consortia oxidize butane by reversing methanogenesis.</title>
        <authorList>
            <person name="Laso-Perez R."/>
            <person name="Richter M."/>
            <person name="Wegener G."/>
            <person name="Musat F."/>
        </authorList>
    </citation>
    <scope>NUCLEOTIDE SEQUENCE [LARGE SCALE GENOMIC DNA]</scope>
    <source>
        <strain evidence="7">BOX2</strain>
    </source>
</reference>
<dbReference type="GO" id="GO:0035925">
    <property type="term" value="F:mRNA 3'-UTR AU-rich region binding"/>
    <property type="evidence" value="ECO:0007669"/>
    <property type="project" value="TreeGrafter"/>
</dbReference>
<comment type="similarity">
    <text evidence="4">Belongs to the RNase PH family. Rrp42 subfamily.</text>
</comment>
<dbReference type="STRING" id="1838285.SCAL_000420"/>
<keyword evidence="3 4" id="KW-0271">Exosome</keyword>
<accession>A0A1F2PCI7</accession>
<keyword evidence="2 4" id="KW-0963">Cytoplasm</keyword>
<dbReference type="InterPro" id="IPR015847">
    <property type="entry name" value="ExoRNase_PH_dom2"/>
</dbReference>
<dbReference type="Proteomes" id="UP000186940">
    <property type="component" value="Unassembled WGS sequence"/>
</dbReference>
<gene>
    <name evidence="4" type="primary">rrp42</name>
    <name evidence="7" type="ORF">SCAL_000420</name>
</gene>
<evidence type="ECO:0000313" key="7">
    <source>
        <dbReference type="EMBL" id="OFV68744.1"/>
    </source>
</evidence>
<dbReference type="InterPro" id="IPR036345">
    <property type="entry name" value="ExoRNase_PH_dom2_sf"/>
</dbReference>
<dbReference type="Gene3D" id="3.30.230.70">
    <property type="entry name" value="GHMP Kinase, N-terminal domain"/>
    <property type="match status" value="1"/>
</dbReference>
<comment type="function">
    <text evidence="4">Non-catalytic component of the exosome, which is a complex involved in RNA degradation. Contributes to the structuring of the Rrp41 active site.</text>
</comment>
<name>A0A1F2PCI7_9EURY</name>
<dbReference type="EMBL" id="LYOS01000001">
    <property type="protein sequence ID" value="OFV68744.1"/>
    <property type="molecule type" value="Genomic_DNA"/>
</dbReference>
<dbReference type="Pfam" id="PF03725">
    <property type="entry name" value="RNase_PH_C"/>
    <property type="match status" value="1"/>
</dbReference>
<sequence>MSDNDVLIEIHRDQMYNLLQRNEREDGRAFDEHREISIETGILERAEGSALVKLGDSMVAVGVKMQPGEPFPDTPDSGVIITNAELIPLASPTFESGPPGEEAVELARVVDRGVRESKAIDLKKLCLVEGEKVWLVFIDIHILDHDGNLLDAASLGAIAALLTTTIPNKHYGIAEEDEPLPVVDIPVAVTMVEFEGNILVDPTYIEETVASTRLTVISNKDGALSGMQKIGGGPLKPELLAKAVKMGIDRGKEIRKKYLEPLVHTS</sequence>
<dbReference type="CDD" id="cd11365">
    <property type="entry name" value="RNase_PH_archRRP42"/>
    <property type="match status" value="1"/>
</dbReference>
<evidence type="ECO:0000259" key="5">
    <source>
        <dbReference type="Pfam" id="PF01138"/>
    </source>
</evidence>
<comment type="subcellular location">
    <subcellularLocation>
        <location evidence="1 4">Cytoplasm</location>
    </subcellularLocation>
</comment>
<comment type="subunit">
    <text evidence="4">Component of the archaeal exosome complex. Forms a hexameric ring-like arrangement composed of 3 Rrp41-Rrp42 heterodimers. The hexameric ring associates with a trimer of Rrp4 and/or Csl4 subunits.</text>
</comment>
<dbReference type="Pfam" id="PF01138">
    <property type="entry name" value="RNase_PH"/>
    <property type="match status" value="1"/>
</dbReference>
<dbReference type="NCBIfam" id="NF003282">
    <property type="entry name" value="PRK04282.1-1"/>
    <property type="match status" value="1"/>
</dbReference>
<evidence type="ECO:0000256" key="4">
    <source>
        <dbReference type="HAMAP-Rule" id="MF_00622"/>
    </source>
</evidence>
<dbReference type="FunFam" id="3.30.230.70:FF:000017">
    <property type="entry name" value="Exosome complex component Rrp42"/>
    <property type="match status" value="1"/>
</dbReference>
<dbReference type="InterPro" id="IPR001247">
    <property type="entry name" value="ExoRNase_PH_dom1"/>
</dbReference>
<keyword evidence="8" id="KW-1185">Reference proteome</keyword>
<protein>
    <recommendedName>
        <fullName evidence="4">Exosome complex component Rrp42</fullName>
    </recommendedName>
</protein>
<proteinExistence type="inferred from homology"/>
<evidence type="ECO:0000313" key="8">
    <source>
        <dbReference type="Proteomes" id="UP000186940"/>
    </source>
</evidence>
<dbReference type="SUPFAM" id="SSF55666">
    <property type="entry name" value="Ribonuclease PH domain 2-like"/>
    <property type="match status" value="1"/>
</dbReference>
<dbReference type="InterPro" id="IPR027408">
    <property type="entry name" value="PNPase/RNase_PH_dom_sf"/>
</dbReference>
<evidence type="ECO:0000256" key="3">
    <source>
        <dbReference type="ARBA" id="ARBA00022835"/>
    </source>
</evidence>
<dbReference type="InterPro" id="IPR020568">
    <property type="entry name" value="Ribosomal_Su5_D2-typ_SF"/>
</dbReference>
<dbReference type="GO" id="GO:0000177">
    <property type="term" value="C:cytoplasmic exosome (RNase complex)"/>
    <property type="evidence" value="ECO:0007669"/>
    <property type="project" value="TreeGrafter"/>
</dbReference>
<evidence type="ECO:0000256" key="2">
    <source>
        <dbReference type="ARBA" id="ARBA00022490"/>
    </source>
</evidence>
<dbReference type="SUPFAM" id="SSF54211">
    <property type="entry name" value="Ribosomal protein S5 domain 2-like"/>
    <property type="match status" value="1"/>
</dbReference>
<feature type="domain" description="Exoribonuclease phosphorolytic" evidence="5">
    <location>
        <begin position="32"/>
        <end position="167"/>
    </location>
</feature>
<dbReference type="PANTHER" id="PTHR11097">
    <property type="entry name" value="EXOSOME COMPLEX EXONUCLEASE RIBOSOMAL RNA PROCESSING PROTEIN"/>
    <property type="match status" value="1"/>
</dbReference>
<evidence type="ECO:0000259" key="6">
    <source>
        <dbReference type="Pfam" id="PF03725"/>
    </source>
</evidence>
<comment type="caution">
    <text evidence="7">The sequence shown here is derived from an EMBL/GenBank/DDBJ whole genome shotgun (WGS) entry which is preliminary data.</text>
</comment>
<dbReference type="InterPro" id="IPR050590">
    <property type="entry name" value="Exosome_comp_Rrp42_subfam"/>
</dbReference>
<dbReference type="GO" id="GO:0016075">
    <property type="term" value="P:rRNA catabolic process"/>
    <property type="evidence" value="ECO:0007669"/>
    <property type="project" value="TreeGrafter"/>
</dbReference>
<organism evidence="7 8">
    <name type="scientific">Candidatus Syntropharchaeum caldarium</name>
    <dbReference type="NCBI Taxonomy" id="1838285"/>
    <lineage>
        <taxon>Archaea</taxon>
        <taxon>Methanobacteriati</taxon>
        <taxon>Methanobacteriota</taxon>
        <taxon>Stenosarchaea group</taxon>
        <taxon>Methanomicrobia</taxon>
        <taxon>Methanosarcinales</taxon>
        <taxon>ANME-2 cluster</taxon>
        <taxon>Candidatus Syntropharchaeum</taxon>
    </lineage>
</organism>
<dbReference type="PATRIC" id="fig|1838285.3.peg.425"/>
<dbReference type="PANTHER" id="PTHR11097:SF8">
    <property type="entry name" value="EXOSOME COMPLEX COMPONENT RRP42"/>
    <property type="match status" value="1"/>
</dbReference>
<feature type="domain" description="Exoribonuclease phosphorolytic" evidence="6">
    <location>
        <begin position="184"/>
        <end position="249"/>
    </location>
</feature>
<dbReference type="HAMAP" id="MF_00622">
    <property type="entry name" value="Exosome_Rrp42"/>
    <property type="match status" value="1"/>
</dbReference>